<evidence type="ECO:0000313" key="1">
    <source>
        <dbReference type="EMBL" id="CDH51173.1"/>
    </source>
</evidence>
<dbReference type="VEuPathDB" id="FungiDB:LCOR_02819.1"/>
<dbReference type="AlphaFoldDB" id="A0A068RLX0"/>
<dbReference type="EMBL" id="CBTN010000008">
    <property type="protein sequence ID" value="CDH51173.1"/>
    <property type="molecule type" value="Genomic_DNA"/>
</dbReference>
<protein>
    <submittedName>
        <fullName evidence="1">Uncharacterized protein</fullName>
    </submittedName>
</protein>
<dbReference type="Proteomes" id="UP000027586">
    <property type="component" value="Unassembled WGS sequence"/>
</dbReference>
<organism evidence="1 2">
    <name type="scientific">Lichtheimia corymbifera JMRC:FSU:9682</name>
    <dbReference type="NCBI Taxonomy" id="1263082"/>
    <lineage>
        <taxon>Eukaryota</taxon>
        <taxon>Fungi</taxon>
        <taxon>Fungi incertae sedis</taxon>
        <taxon>Mucoromycota</taxon>
        <taxon>Mucoromycotina</taxon>
        <taxon>Mucoromycetes</taxon>
        <taxon>Mucorales</taxon>
        <taxon>Lichtheimiaceae</taxon>
        <taxon>Lichtheimia</taxon>
    </lineage>
</organism>
<sequence>MIRYLYDIICTIRDMSGPGGKQTIDIPANYDTVNMDWTKEVSKDVAWENAAQFLRCYVDRAFGSLYDRHVKKFGGGDVMVVAKMGLADSY</sequence>
<proteinExistence type="predicted"/>
<comment type="caution">
    <text evidence="1">The sequence shown here is derived from an EMBL/GenBank/DDBJ whole genome shotgun (WGS) entry which is preliminary data.</text>
</comment>
<gene>
    <name evidence="1" type="ORF">LCOR_02819.1</name>
</gene>
<accession>A0A068RLX0</accession>
<keyword evidence="2" id="KW-1185">Reference proteome</keyword>
<name>A0A068RLX0_9FUNG</name>
<reference evidence="1" key="1">
    <citation type="submission" date="2013-08" db="EMBL/GenBank/DDBJ databases">
        <title>Gene expansion shapes genome architecture in the human pathogen Lichtheimia corymbifera: an evolutionary genomics analysis in the ancient terrestrial Mucorales (Mucoromycotina).</title>
        <authorList>
            <person name="Schwartze V.U."/>
            <person name="Winter S."/>
            <person name="Shelest E."/>
            <person name="Marcet-Houben M."/>
            <person name="Horn F."/>
            <person name="Wehner S."/>
            <person name="Hoffmann K."/>
            <person name="Riege K."/>
            <person name="Sammeth M."/>
            <person name="Nowrousian M."/>
            <person name="Valiante V."/>
            <person name="Linde J."/>
            <person name="Jacobsen I.D."/>
            <person name="Marz M."/>
            <person name="Brakhage A.A."/>
            <person name="Gabaldon T."/>
            <person name="Bocker S."/>
            <person name="Voigt K."/>
        </authorList>
    </citation>
    <scope>NUCLEOTIDE SEQUENCE [LARGE SCALE GENOMIC DNA]</scope>
    <source>
        <strain evidence="1">FSU 9682</strain>
    </source>
</reference>
<evidence type="ECO:0000313" key="2">
    <source>
        <dbReference type="Proteomes" id="UP000027586"/>
    </source>
</evidence>